<comment type="caution">
    <text evidence="2">The sequence shown here is derived from an EMBL/GenBank/DDBJ whole genome shotgun (WGS) entry which is preliminary data.</text>
</comment>
<gene>
    <name evidence="2" type="ORF">HAX54_031488</name>
</gene>
<proteinExistence type="predicted"/>
<accession>A0ABS8VAM4</accession>
<dbReference type="Proteomes" id="UP000823775">
    <property type="component" value="Unassembled WGS sequence"/>
</dbReference>
<sequence length="118" mass="13719">MSELPCPRDQQRGAQPHLLDQRREAPACPRYQPRDVLLSWRDAAQQWRDGMCEAQLIQRDGMCGTPSMFKRPTDSNPTSTRKRSYKSQIKSAKEQGRHKSIINLLYLFEKKSEVLEKS</sequence>
<evidence type="ECO:0000256" key="1">
    <source>
        <dbReference type="SAM" id="MobiDB-lite"/>
    </source>
</evidence>
<reference evidence="2 3" key="1">
    <citation type="journal article" date="2021" name="BMC Genomics">
        <title>Datura genome reveals duplications of psychoactive alkaloid biosynthetic genes and high mutation rate following tissue culture.</title>
        <authorList>
            <person name="Rajewski A."/>
            <person name="Carter-House D."/>
            <person name="Stajich J."/>
            <person name="Litt A."/>
        </authorList>
    </citation>
    <scope>NUCLEOTIDE SEQUENCE [LARGE SCALE GENOMIC DNA]</scope>
    <source>
        <strain evidence="2">AR-01</strain>
    </source>
</reference>
<keyword evidence="3" id="KW-1185">Reference proteome</keyword>
<protein>
    <submittedName>
        <fullName evidence="2">Uncharacterized protein</fullName>
    </submittedName>
</protein>
<name>A0ABS8VAM4_DATST</name>
<dbReference type="EMBL" id="JACEIK010003996">
    <property type="protein sequence ID" value="MCD9643789.1"/>
    <property type="molecule type" value="Genomic_DNA"/>
</dbReference>
<feature type="region of interest" description="Disordered" evidence="1">
    <location>
        <begin position="1"/>
        <end position="26"/>
    </location>
</feature>
<evidence type="ECO:0000313" key="3">
    <source>
        <dbReference type="Proteomes" id="UP000823775"/>
    </source>
</evidence>
<evidence type="ECO:0000313" key="2">
    <source>
        <dbReference type="EMBL" id="MCD9643789.1"/>
    </source>
</evidence>
<feature type="region of interest" description="Disordered" evidence="1">
    <location>
        <begin position="63"/>
        <end position="96"/>
    </location>
</feature>
<organism evidence="2 3">
    <name type="scientific">Datura stramonium</name>
    <name type="common">Jimsonweed</name>
    <name type="synonym">Common thornapple</name>
    <dbReference type="NCBI Taxonomy" id="4076"/>
    <lineage>
        <taxon>Eukaryota</taxon>
        <taxon>Viridiplantae</taxon>
        <taxon>Streptophyta</taxon>
        <taxon>Embryophyta</taxon>
        <taxon>Tracheophyta</taxon>
        <taxon>Spermatophyta</taxon>
        <taxon>Magnoliopsida</taxon>
        <taxon>eudicotyledons</taxon>
        <taxon>Gunneridae</taxon>
        <taxon>Pentapetalae</taxon>
        <taxon>asterids</taxon>
        <taxon>lamiids</taxon>
        <taxon>Solanales</taxon>
        <taxon>Solanaceae</taxon>
        <taxon>Solanoideae</taxon>
        <taxon>Datureae</taxon>
        <taxon>Datura</taxon>
    </lineage>
</organism>